<protein>
    <submittedName>
        <fullName evidence="4">Uncharacterized protein</fullName>
    </submittedName>
</protein>
<dbReference type="SUPFAM" id="SSF52540">
    <property type="entry name" value="P-loop containing nucleoside triphosphate hydrolases"/>
    <property type="match status" value="1"/>
</dbReference>
<dbReference type="InterPro" id="IPR027417">
    <property type="entry name" value="P-loop_NTPase"/>
</dbReference>
<dbReference type="PANTHER" id="PTHR35205:SF1">
    <property type="entry name" value="ZU5 DOMAIN-CONTAINING PROTEIN"/>
    <property type="match status" value="1"/>
</dbReference>
<name>A0A439D4R1_9PEZI</name>
<evidence type="ECO:0000256" key="1">
    <source>
        <dbReference type="SAM" id="Phobius"/>
    </source>
</evidence>
<dbReference type="InterPro" id="IPR011990">
    <property type="entry name" value="TPR-like_helical_dom_sf"/>
</dbReference>
<evidence type="ECO:0000313" key="4">
    <source>
        <dbReference type="EMBL" id="RWA09395.1"/>
    </source>
</evidence>
<evidence type="ECO:0000259" key="3">
    <source>
        <dbReference type="Pfam" id="PF24809"/>
    </source>
</evidence>
<dbReference type="Pfam" id="PF00931">
    <property type="entry name" value="NB-ARC"/>
    <property type="match status" value="1"/>
</dbReference>
<organism evidence="4 5">
    <name type="scientific">Xylaria grammica</name>
    <dbReference type="NCBI Taxonomy" id="363999"/>
    <lineage>
        <taxon>Eukaryota</taxon>
        <taxon>Fungi</taxon>
        <taxon>Dikarya</taxon>
        <taxon>Ascomycota</taxon>
        <taxon>Pezizomycotina</taxon>
        <taxon>Sordariomycetes</taxon>
        <taxon>Xylariomycetidae</taxon>
        <taxon>Xylariales</taxon>
        <taxon>Xylariaceae</taxon>
        <taxon>Xylaria</taxon>
    </lineage>
</organism>
<feature type="domain" description="DUF7708" evidence="3">
    <location>
        <begin position="81"/>
        <end position="213"/>
    </location>
</feature>
<dbReference type="Proteomes" id="UP000286045">
    <property type="component" value="Unassembled WGS sequence"/>
</dbReference>
<keyword evidence="5" id="KW-1185">Reference proteome</keyword>
<dbReference type="AlphaFoldDB" id="A0A439D4R1"/>
<sequence>MAQAVSTAWQEAVSERIMEVENAFKETYGKNTQMPIHQLIDLGDYSQFHTSLGQITTEYENRTGSRTLREKIYPGLHHIQRLSKALGVVTQAQSIAAASFGALLLVVHCACTFTEHLEEIASHLKDLDNLIPQVIYDMNLYKEHASRFENTLRQVFIDYLDFCITIIRWAQHRPAVNVLRNAVSSRLGKKLKDVKARLKTHTEMFKRTADNIQKEQTNYLYSDAKRPLSTPELPLFSAPLRNELFVGSLLELDRMHSCLVDEPHASNVTCCAITGVAGVGKTDIALEYCYMHRTDYDAIFWVSAESDLTLKNGFGELSRRLGLFTHDNPTNRDVQREVLAVKHWLQSNPSASWVLVFDNVNSYKDIRAYWPSEAQNRCSIIVTTQLMPITTDKWAHHKIELERMNPEDGSKVLLNYLGMSDLATDDRTRALACQVSELHGGLPLLIALAAAVIEPNGNNLELWIEDNKGRHLRLDQHYDGGAWNYDRPPTEIFDAALGRLAADSKELLFMLLFLSPDDIHEQLLVSDHKAGELSFLRRKDNIPRYRVMVAEITRGFRVKIEDDRGRRFLRIHRTVQDILLDIIGQRYPEERNMAFKRVVKLLREKYPRPNKLMRPVGSITEPTLYLLPHILHVSDVFSTVRPPLEGTREFAELLVDVGGMDLYDTGYLSETMTILEVAESIMESLNIPEHDRYRGNILTVRGMCGDQMGISKRSEMMQIREKCRRSREQWFKELPASSRDKDAEVLVYNSIMDAVCSAQHLNQFDMVAKMADKCLAKYREWGPETNKEWSYEYAKYYNHMAYVWLYRGNGQKACECAERGYKCMTLSDEATQMTTLFRADWACILFQTGQTIPAIKHQEEILKFRKETCGAQNLLTMESHMTLGIMYLMDEDLQKAKFHLDKLYPRSIGGWPMENIIRVNYYYGQLLAKSNPSSDQGELLCQNALLEAATILREHEPNFEFAELTNEIMIDYIVAWELRLATPRAEAPDAFSWELDYNLVKKMATPLLTGALLVVAVSLYYILRYWR</sequence>
<dbReference type="SUPFAM" id="SSF48452">
    <property type="entry name" value="TPR-like"/>
    <property type="match status" value="1"/>
</dbReference>
<dbReference type="InterPro" id="IPR002182">
    <property type="entry name" value="NB-ARC"/>
</dbReference>
<gene>
    <name evidence="4" type="ORF">EKO27_g5708</name>
</gene>
<keyword evidence="1" id="KW-1133">Transmembrane helix</keyword>
<dbReference type="Pfam" id="PF24809">
    <property type="entry name" value="DUF7708"/>
    <property type="match status" value="1"/>
</dbReference>
<reference evidence="4 5" key="1">
    <citation type="submission" date="2018-12" db="EMBL/GenBank/DDBJ databases">
        <title>Draft genome sequence of Xylaria grammica IHI A82.</title>
        <authorList>
            <person name="Buettner E."/>
            <person name="Kellner H."/>
        </authorList>
    </citation>
    <scope>NUCLEOTIDE SEQUENCE [LARGE SCALE GENOMIC DNA]</scope>
    <source>
        <strain evidence="4 5">IHI A82</strain>
    </source>
</reference>
<comment type="caution">
    <text evidence="4">The sequence shown here is derived from an EMBL/GenBank/DDBJ whole genome shotgun (WGS) entry which is preliminary data.</text>
</comment>
<dbReference type="Gene3D" id="1.25.40.10">
    <property type="entry name" value="Tetratricopeptide repeat domain"/>
    <property type="match status" value="1"/>
</dbReference>
<keyword evidence="1" id="KW-0812">Transmembrane</keyword>
<proteinExistence type="predicted"/>
<feature type="transmembrane region" description="Helical" evidence="1">
    <location>
        <begin position="1003"/>
        <end position="1023"/>
    </location>
</feature>
<dbReference type="Gene3D" id="3.40.50.300">
    <property type="entry name" value="P-loop containing nucleotide triphosphate hydrolases"/>
    <property type="match status" value="1"/>
</dbReference>
<evidence type="ECO:0000313" key="5">
    <source>
        <dbReference type="Proteomes" id="UP000286045"/>
    </source>
</evidence>
<keyword evidence="1" id="KW-0472">Membrane</keyword>
<accession>A0A439D4R1</accession>
<dbReference type="PANTHER" id="PTHR35205">
    <property type="entry name" value="NB-ARC AND TPR DOMAIN PROTEIN"/>
    <property type="match status" value="1"/>
</dbReference>
<dbReference type="STRING" id="363999.A0A439D4R1"/>
<dbReference type="GO" id="GO:0043531">
    <property type="term" value="F:ADP binding"/>
    <property type="evidence" value="ECO:0007669"/>
    <property type="project" value="InterPro"/>
</dbReference>
<dbReference type="EMBL" id="RYZI01000156">
    <property type="protein sequence ID" value="RWA09395.1"/>
    <property type="molecule type" value="Genomic_DNA"/>
</dbReference>
<feature type="domain" description="NB-ARC" evidence="2">
    <location>
        <begin position="267"/>
        <end position="419"/>
    </location>
</feature>
<dbReference type="InterPro" id="IPR056125">
    <property type="entry name" value="DUF7708"/>
</dbReference>
<evidence type="ECO:0000259" key="2">
    <source>
        <dbReference type="Pfam" id="PF00931"/>
    </source>
</evidence>